<dbReference type="InterPro" id="IPR013783">
    <property type="entry name" value="Ig-like_fold"/>
</dbReference>
<dbReference type="Pfam" id="PF07691">
    <property type="entry name" value="PA14"/>
    <property type="match status" value="1"/>
</dbReference>
<dbReference type="InterPro" id="IPR001764">
    <property type="entry name" value="Glyco_hydro_3_N"/>
</dbReference>
<evidence type="ECO:0000256" key="4">
    <source>
        <dbReference type="SAM" id="SignalP"/>
    </source>
</evidence>
<dbReference type="InterPro" id="IPR037524">
    <property type="entry name" value="PA14/GLEYA"/>
</dbReference>
<keyword evidence="3 6" id="KW-0378">Hydrolase</keyword>
<evidence type="ECO:0000259" key="5">
    <source>
        <dbReference type="PROSITE" id="PS51820"/>
    </source>
</evidence>
<name>A0A9D1GES9_9BACT</name>
<dbReference type="PANTHER" id="PTHR42721">
    <property type="entry name" value="SUGAR HYDROLASE-RELATED"/>
    <property type="match status" value="1"/>
</dbReference>
<dbReference type="Proteomes" id="UP000886722">
    <property type="component" value="Unassembled WGS sequence"/>
</dbReference>
<feature type="domain" description="PA14" evidence="5">
    <location>
        <begin position="456"/>
        <end position="599"/>
    </location>
</feature>
<dbReference type="InterPro" id="IPR011658">
    <property type="entry name" value="PA14_dom"/>
</dbReference>
<dbReference type="InterPro" id="IPR002772">
    <property type="entry name" value="Glyco_hydro_3_C"/>
</dbReference>
<dbReference type="InterPro" id="IPR026891">
    <property type="entry name" value="Fn3-like"/>
</dbReference>
<dbReference type="SMART" id="SM00758">
    <property type="entry name" value="PA14"/>
    <property type="match status" value="1"/>
</dbReference>
<dbReference type="EMBL" id="DVKT01000049">
    <property type="protein sequence ID" value="HIT39663.1"/>
    <property type="molecule type" value="Genomic_DNA"/>
</dbReference>
<evidence type="ECO:0000256" key="1">
    <source>
        <dbReference type="ARBA" id="ARBA00005336"/>
    </source>
</evidence>
<dbReference type="Pfam" id="PF00933">
    <property type="entry name" value="Glyco_hydro_3"/>
    <property type="match status" value="1"/>
</dbReference>
<dbReference type="GO" id="GO:0046556">
    <property type="term" value="F:alpha-L-arabinofuranosidase activity"/>
    <property type="evidence" value="ECO:0007669"/>
    <property type="project" value="TreeGrafter"/>
</dbReference>
<evidence type="ECO:0000313" key="6">
    <source>
        <dbReference type="EMBL" id="HIT39663.1"/>
    </source>
</evidence>
<keyword evidence="2 4" id="KW-0732">Signal</keyword>
<organism evidence="6 7">
    <name type="scientific">Candidatus Caccoplasma intestinavium</name>
    <dbReference type="NCBI Taxonomy" id="2840716"/>
    <lineage>
        <taxon>Bacteria</taxon>
        <taxon>Pseudomonadati</taxon>
        <taxon>Bacteroidota</taxon>
        <taxon>Bacteroidia</taxon>
        <taxon>Bacteroidales</taxon>
        <taxon>Bacteroidaceae</taxon>
        <taxon>Bacteroidaceae incertae sedis</taxon>
        <taxon>Candidatus Caccoplasma</taxon>
    </lineage>
</organism>
<evidence type="ECO:0000313" key="7">
    <source>
        <dbReference type="Proteomes" id="UP000886722"/>
    </source>
</evidence>
<evidence type="ECO:0000256" key="3">
    <source>
        <dbReference type="ARBA" id="ARBA00022801"/>
    </source>
</evidence>
<dbReference type="InterPro" id="IPR044993">
    <property type="entry name" value="BXL"/>
</dbReference>
<comment type="similarity">
    <text evidence="1">Belongs to the glycosyl hydrolase 3 family.</text>
</comment>
<comment type="caution">
    <text evidence="6">The sequence shown here is derived from an EMBL/GenBank/DDBJ whole genome shotgun (WGS) entry which is preliminary data.</text>
</comment>
<reference evidence="6" key="1">
    <citation type="submission" date="2020-10" db="EMBL/GenBank/DDBJ databases">
        <authorList>
            <person name="Gilroy R."/>
        </authorList>
    </citation>
    <scope>NUCLEOTIDE SEQUENCE</scope>
    <source>
        <strain evidence="6">21143</strain>
    </source>
</reference>
<gene>
    <name evidence="6" type="ORF">IAD06_06465</name>
</gene>
<dbReference type="PROSITE" id="PS51820">
    <property type="entry name" value="PA14"/>
    <property type="match status" value="1"/>
</dbReference>
<dbReference type="GO" id="GO:0009044">
    <property type="term" value="F:xylan 1,4-beta-xylosidase activity"/>
    <property type="evidence" value="ECO:0007669"/>
    <property type="project" value="InterPro"/>
</dbReference>
<dbReference type="GO" id="GO:0045493">
    <property type="term" value="P:xylan catabolic process"/>
    <property type="evidence" value="ECO:0007669"/>
    <property type="project" value="InterPro"/>
</dbReference>
<dbReference type="InterPro" id="IPR054850">
    <property type="entry name" value="Xylosidase_Xyl3A"/>
</dbReference>
<dbReference type="Gene3D" id="3.20.20.300">
    <property type="entry name" value="Glycoside hydrolase, family 3, N-terminal domain"/>
    <property type="match status" value="1"/>
</dbReference>
<proteinExistence type="inferred from homology"/>
<dbReference type="InterPro" id="IPR036962">
    <property type="entry name" value="Glyco_hydro_3_N_sf"/>
</dbReference>
<feature type="chain" id="PRO_5038777901" evidence="4">
    <location>
        <begin position="21"/>
        <end position="862"/>
    </location>
</feature>
<protein>
    <submittedName>
        <fullName evidence="6">Glycoside hydrolase family 3 C-terminal domain-containing protein</fullName>
    </submittedName>
</protein>
<accession>A0A9D1GES9</accession>
<dbReference type="Gene3D" id="3.40.50.1700">
    <property type="entry name" value="Glycoside hydrolase family 3 C-terminal domain"/>
    <property type="match status" value="2"/>
</dbReference>
<dbReference type="Pfam" id="PF14310">
    <property type="entry name" value="Fn3-like"/>
    <property type="match status" value="1"/>
</dbReference>
<dbReference type="AlphaFoldDB" id="A0A9D1GES9"/>
<dbReference type="Gene3D" id="2.60.40.10">
    <property type="entry name" value="Immunoglobulins"/>
    <property type="match status" value="1"/>
</dbReference>
<dbReference type="GO" id="GO:0031222">
    <property type="term" value="P:arabinan catabolic process"/>
    <property type="evidence" value="ECO:0007669"/>
    <property type="project" value="TreeGrafter"/>
</dbReference>
<dbReference type="NCBIfam" id="NF041776">
    <property type="entry name" value="xylosidase_Xyl3A"/>
    <property type="match status" value="1"/>
</dbReference>
<dbReference type="SMART" id="SM01217">
    <property type="entry name" value="Fn3_like"/>
    <property type="match status" value="1"/>
</dbReference>
<dbReference type="PANTHER" id="PTHR42721:SF3">
    <property type="entry name" value="BETA-D-XYLOSIDASE 5-RELATED"/>
    <property type="match status" value="1"/>
</dbReference>
<dbReference type="InterPro" id="IPR017853">
    <property type="entry name" value="GH"/>
</dbReference>
<evidence type="ECO:0000256" key="2">
    <source>
        <dbReference type="ARBA" id="ARBA00022729"/>
    </source>
</evidence>
<feature type="signal peptide" evidence="4">
    <location>
        <begin position="1"/>
        <end position="20"/>
    </location>
</feature>
<sequence>MKKRIFAAVCAGLCWVAVHAQDSLPYQNPSLSPSERAEDLLHRLTLKEKVSLMKNGSAAVERLGIPAYDWWNEALHGVGRAGLATVFPQTIGMAATFDDESVYETFNIISTEARAKHHQSKRTQDKLQRYQGLTFWTPNINIFRDPRWGRGQETYGEDPYLTGRMGVAVVLGLQGDTAAHYNKLHACAKHFAVHSGPEWNRHSFDAENIAPRDLWETYLPAFKELVQEARVKEVMCAYNRYEGEPCCSSKKLLIHILREQWGYRDIVVSDCSAISDLFKKGHHETHATKEEASADAVISGTDLECGSNYSSLVKAVRDGLITEAQIDTSVRRLLKARFELGLFDPDSIVPWAQIPYSVVDCEAHKAKALEMARKSMTLLYNKDGILPLDKGKRIAVIGPNAADSVMQWGNYNGFPSHTSTLLLALQEKGISFTYRKGCNWVGEKVFNSVFDHCSADGKTGFSATYWNNTEMKGDAVIRTHVPLPFNFDIGGADGFASGVSLYDFTGRYTAVFSPEHSGDYIFTLSANDGFRLIIDGDTLANFWYDSQARANNEICFTAEAGKQYDVVVEYVQGGGEGHLRFDVGRYETVDPEALARSIEEETVIFSGGITPRLEGEEMRVDYPGFRGGDRTAIELPQVQSDIITALKKAGKRVILVLNSGSAIGLEREMPYVDAVLQAWYPGQAGGTAVADVLFGDYNPAGRLPITFYKNTAQLPDFEDYSMKGRTYRYMQEEPLFPFGHGLSYTTFAYGKASLDKKARAGKENRLTILLTNSGTRDGEEVIQVYVRNLQDPDGPEKSLRAFKRVSLRAGETRKITVDLRPLTFDFYDPENGTVWSKPGKYEILYGGTSDDKELKKFSVTLK</sequence>
<dbReference type="SUPFAM" id="SSF52279">
    <property type="entry name" value="Beta-D-glucan exohydrolase, C-terminal domain"/>
    <property type="match status" value="1"/>
</dbReference>
<dbReference type="SUPFAM" id="SSF51445">
    <property type="entry name" value="(Trans)glycosidases"/>
    <property type="match status" value="1"/>
</dbReference>
<dbReference type="InterPro" id="IPR036881">
    <property type="entry name" value="Glyco_hydro_3_C_sf"/>
</dbReference>
<dbReference type="Pfam" id="PF01915">
    <property type="entry name" value="Glyco_hydro_3_C"/>
    <property type="match status" value="1"/>
</dbReference>
<dbReference type="PRINTS" id="PR00133">
    <property type="entry name" value="GLHYDRLASE3"/>
</dbReference>
<reference evidence="6" key="2">
    <citation type="journal article" date="2021" name="PeerJ">
        <title>Extensive microbial diversity within the chicken gut microbiome revealed by metagenomics and culture.</title>
        <authorList>
            <person name="Gilroy R."/>
            <person name="Ravi A."/>
            <person name="Getino M."/>
            <person name="Pursley I."/>
            <person name="Horton D.L."/>
            <person name="Alikhan N.F."/>
            <person name="Baker D."/>
            <person name="Gharbi K."/>
            <person name="Hall N."/>
            <person name="Watson M."/>
            <person name="Adriaenssens E.M."/>
            <person name="Foster-Nyarko E."/>
            <person name="Jarju S."/>
            <person name="Secka A."/>
            <person name="Antonio M."/>
            <person name="Oren A."/>
            <person name="Chaudhuri R.R."/>
            <person name="La Ragione R."/>
            <person name="Hildebrand F."/>
            <person name="Pallen M.J."/>
        </authorList>
    </citation>
    <scope>NUCLEOTIDE SEQUENCE</scope>
    <source>
        <strain evidence="6">21143</strain>
    </source>
</reference>